<protein>
    <recommendedName>
        <fullName evidence="1">AB hydrolase-1 domain-containing protein</fullName>
    </recommendedName>
</protein>
<evidence type="ECO:0000313" key="2">
    <source>
        <dbReference type="EMBL" id="ADD93686.1"/>
    </source>
</evidence>
<proteinExistence type="predicted"/>
<feature type="domain" description="AB hydrolase-1" evidence="1">
    <location>
        <begin position="18"/>
        <end position="61"/>
    </location>
</feature>
<organism evidence="2">
    <name type="scientific">uncultured marine bacterium MedDCM-OCT-S04-C749</name>
    <dbReference type="NCBI Taxonomy" id="743061"/>
    <lineage>
        <taxon>Bacteria</taxon>
        <taxon>environmental samples</taxon>
    </lineage>
</organism>
<dbReference type="EMBL" id="GU942993">
    <property type="protein sequence ID" value="ADD93686.1"/>
    <property type="molecule type" value="Genomic_DNA"/>
</dbReference>
<sequence>MGCGKAGRSGESLFKKVKGKNPILVGHSWGALVAMSWAAKYPDEVKGVISVAGLNMPFSGVSKLANDTGLINIAYELYFTNVVSKVDSGSIKNLRAVCLNRKIFQKVI</sequence>
<dbReference type="AlphaFoldDB" id="D6PD85"/>
<dbReference type="InterPro" id="IPR000073">
    <property type="entry name" value="AB_hydrolase_1"/>
</dbReference>
<dbReference type="Pfam" id="PF00561">
    <property type="entry name" value="Abhydrolase_1"/>
    <property type="match status" value="1"/>
</dbReference>
<accession>D6PD85</accession>
<dbReference type="InterPro" id="IPR029058">
    <property type="entry name" value="AB_hydrolase_fold"/>
</dbReference>
<evidence type="ECO:0000259" key="1">
    <source>
        <dbReference type="Pfam" id="PF00561"/>
    </source>
</evidence>
<dbReference type="SUPFAM" id="SSF53474">
    <property type="entry name" value="alpha/beta-Hydrolases"/>
    <property type="match status" value="1"/>
</dbReference>
<dbReference type="Gene3D" id="3.40.50.1820">
    <property type="entry name" value="alpha/beta hydrolase"/>
    <property type="match status" value="1"/>
</dbReference>
<name>D6PD85_9BACT</name>
<reference evidence="2" key="1">
    <citation type="journal article" date="2010" name="ISME J.">
        <title>Metagenome of the Mediterranean deep chlorophyll maximum studied by direct and fosmid library 454 pyrosequencing.</title>
        <authorList>
            <person name="Ghai R."/>
            <person name="Martin-Cuadrado A.B."/>
            <person name="Molto A.G."/>
            <person name="Heredia I.G."/>
            <person name="Cabrera R."/>
            <person name="Martin J."/>
            <person name="Verdu M."/>
            <person name="Deschamps P."/>
            <person name="Moreira D."/>
            <person name="Lopez-Garcia P."/>
            <person name="Mira A."/>
            <person name="Rodriguez-Valera F."/>
        </authorList>
    </citation>
    <scope>NUCLEOTIDE SEQUENCE</scope>
</reference>